<dbReference type="Pfam" id="PF13439">
    <property type="entry name" value="Glyco_transf_4"/>
    <property type="match status" value="1"/>
</dbReference>
<dbReference type="SUPFAM" id="SSF53756">
    <property type="entry name" value="UDP-Glycosyltransferase/glycogen phosphorylase"/>
    <property type="match status" value="1"/>
</dbReference>
<reference evidence="3 4" key="1">
    <citation type="submission" date="2018-09" db="EMBL/GenBank/DDBJ databases">
        <title>Paracoccus onubensis nov. sp. a moderate halophilic bacterium isolated from Gruta de las Maravillas (Aracena, Spain).</title>
        <authorList>
            <person name="Jurado V."/>
            <person name="Gutierrez-Patricio S."/>
            <person name="Gonzalez-Pimentel J.L."/>
            <person name="Laiz L."/>
            <person name="Saiz-Jimenez C."/>
        </authorList>
    </citation>
    <scope>NUCLEOTIDE SEQUENCE [LARGE SCALE GENOMIC DNA]</scope>
    <source>
        <strain evidence="3 4">DSM 19484</strain>
    </source>
</reference>
<dbReference type="PANTHER" id="PTHR12526">
    <property type="entry name" value="GLYCOSYLTRANSFERASE"/>
    <property type="match status" value="1"/>
</dbReference>
<sequence length="374" mass="40607">MRIAVLAHCRHPIAPPFMGGMEAHAHALARGLQARGHDVTLIASGDSAGDVPLIPLMDRHYDADYPWHQWHGTPVLNAHLDRHHQACLERVAGMGFDIIHNNSLHRFPPRMARAARVPMVTSLHVPPFDTLLRAVRDSIAPWHLVTGCSASHLAGYFPEGPPDHAHVLANGIDPAAWPFSPQGDGSAIWAGRITPDKAPHLAIRAARRAGLPLRLHGVVEDRPYFDRMIRPHLSDGIRFDGHLPSDGLARALGRASVLLFTPQWDEPFGLTAIEAMACGTPVAAIPRGAVAEVLGPAGRLSDPEGGDLDRALIAALRIPRHLPRDRVLAHFSLDAMIDRLELLYRRAIAARDMPAPPVAYPPIALPPGLVRATT</sequence>
<dbReference type="InterPro" id="IPR028098">
    <property type="entry name" value="Glyco_trans_4-like_N"/>
</dbReference>
<keyword evidence="4" id="KW-1185">Reference proteome</keyword>
<feature type="domain" description="Glycosyl transferase family 1" evidence="1">
    <location>
        <begin position="187"/>
        <end position="298"/>
    </location>
</feature>
<organism evidence="3 4">
    <name type="scientific">Paracoccus aestuarii</name>
    <dbReference type="NCBI Taxonomy" id="453842"/>
    <lineage>
        <taxon>Bacteria</taxon>
        <taxon>Pseudomonadati</taxon>
        <taxon>Pseudomonadota</taxon>
        <taxon>Alphaproteobacteria</taxon>
        <taxon>Rhodobacterales</taxon>
        <taxon>Paracoccaceae</taxon>
        <taxon>Paracoccus</taxon>
    </lineage>
</organism>
<evidence type="ECO:0000313" key="4">
    <source>
        <dbReference type="Proteomes" id="UP000285530"/>
    </source>
</evidence>
<keyword evidence="3" id="KW-0808">Transferase</keyword>
<evidence type="ECO:0000259" key="2">
    <source>
        <dbReference type="Pfam" id="PF13439"/>
    </source>
</evidence>
<dbReference type="InterPro" id="IPR001296">
    <property type="entry name" value="Glyco_trans_1"/>
</dbReference>
<proteinExistence type="predicted"/>
<gene>
    <name evidence="3" type="ORF">D3P06_01415</name>
</gene>
<name>A0A419A2E4_9RHOB</name>
<accession>A0A419A2E4</accession>
<dbReference type="EMBL" id="QZEV01000003">
    <property type="protein sequence ID" value="RJL07198.1"/>
    <property type="molecule type" value="Genomic_DNA"/>
</dbReference>
<dbReference type="Proteomes" id="UP000285530">
    <property type="component" value="Unassembled WGS sequence"/>
</dbReference>
<comment type="caution">
    <text evidence="3">The sequence shown here is derived from an EMBL/GenBank/DDBJ whole genome shotgun (WGS) entry which is preliminary data.</text>
</comment>
<dbReference type="Gene3D" id="3.40.50.2000">
    <property type="entry name" value="Glycogen Phosphorylase B"/>
    <property type="match status" value="2"/>
</dbReference>
<dbReference type="AlphaFoldDB" id="A0A419A2E4"/>
<feature type="domain" description="Glycosyltransferase subfamily 4-like N-terminal" evidence="2">
    <location>
        <begin position="18"/>
        <end position="175"/>
    </location>
</feature>
<dbReference type="OrthoDB" id="9790710at2"/>
<protein>
    <submittedName>
        <fullName evidence="3">Glycosyltransferase family 4 protein</fullName>
    </submittedName>
</protein>
<evidence type="ECO:0000259" key="1">
    <source>
        <dbReference type="Pfam" id="PF00534"/>
    </source>
</evidence>
<evidence type="ECO:0000313" key="3">
    <source>
        <dbReference type="EMBL" id="RJL07198.1"/>
    </source>
</evidence>
<dbReference type="PANTHER" id="PTHR12526:SF595">
    <property type="entry name" value="BLL5217 PROTEIN"/>
    <property type="match status" value="1"/>
</dbReference>
<dbReference type="GO" id="GO:0016757">
    <property type="term" value="F:glycosyltransferase activity"/>
    <property type="evidence" value="ECO:0007669"/>
    <property type="project" value="InterPro"/>
</dbReference>
<dbReference type="Pfam" id="PF00534">
    <property type="entry name" value="Glycos_transf_1"/>
    <property type="match status" value="1"/>
</dbReference>